<gene>
    <name evidence="1" type="ORF">TM448A00151_0005</name>
    <name evidence="2" type="ORF">TM448B00189_0018</name>
</gene>
<accession>A0A6H1ZA75</accession>
<evidence type="ECO:0000313" key="1">
    <source>
        <dbReference type="EMBL" id="QJA44806.1"/>
    </source>
</evidence>
<dbReference type="EMBL" id="MT143981">
    <property type="protein sequence ID" value="QJA44806.1"/>
    <property type="molecule type" value="Genomic_DNA"/>
</dbReference>
<proteinExistence type="predicted"/>
<protein>
    <submittedName>
        <fullName evidence="1">Uncharacterized protein</fullName>
    </submittedName>
</protein>
<evidence type="ECO:0000313" key="2">
    <source>
        <dbReference type="EMBL" id="QJH94125.1"/>
    </source>
</evidence>
<dbReference type="EMBL" id="MT144596">
    <property type="protein sequence ID" value="QJH94125.1"/>
    <property type="molecule type" value="Genomic_DNA"/>
</dbReference>
<name>A0A6H1ZA75_9ZZZZ</name>
<organism evidence="1">
    <name type="scientific">viral metagenome</name>
    <dbReference type="NCBI Taxonomy" id="1070528"/>
    <lineage>
        <taxon>unclassified sequences</taxon>
        <taxon>metagenomes</taxon>
        <taxon>organismal metagenomes</taxon>
    </lineage>
</organism>
<sequence length="42" mass="4933">MICEKCINYGFYEMITGERDYVYRSGSIPFCSKRRGGEKCLK</sequence>
<dbReference type="AlphaFoldDB" id="A0A6H1ZA75"/>
<reference evidence="1" key="1">
    <citation type="submission" date="2020-03" db="EMBL/GenBank/DDBJ databases">
        <title>The deep terrestrial virosphere.</title>
        <authorList>
            <person name="Holmfeldt K."/>
            <person name="Nilsson E."/>
            <person name="Simone D."/>
            <person name="Lopez-Fernandez M."/>
            <person name="Wu X."/>
            <person name="de Brujin I."/>
            <person name="Lundin D."/>
            <person name="Andersson A."/>
            <person name="Bertilsson S."/>
            <person name="Dopson M."/>
        </authorList>
    </citation>
    <scope>NUCLEOTIDE SEQUENCE</scope>
    <source>
        <strain evidence="1">TM448A00151</strain>
        <strain evidence="2">TM448B00189</strain>
    </source>
</reference>